<protein>
    <submittedName>
        <fullName evidence="1">Uncharacterized protein</fullName>
    </submittedName>
</protein>
<name>A0A1I2VHC7_9HYPH</name>
<dbReference type="OrthoDB" id="7567271at2"/>
<proteinExistence type="predicted"/>
<sequence>MMSWRAGQIGIVLILAASNALAVPDRARSWAGTYTYEHSAGRTVGGSGIVVAYRLTVAPGRGNRDCLLRIEGFQTNETIVCKIDGDAAAITVSFHTYGDGRTVNVYGTRVYDVGAPLFGLGRSAASLMTRWKALTPEGVSTDTQVPAFERRR</sequence>
<dbReference type="AlphaFoldDB" id="A0A1I2VHC7"/>
<reference evidence="2" key="1">
    <citation type="submission" date="2016-10" db="EMBL/GenBank/DDBJ databases">
        <authorList>
            <person name="Varghese N."/>
            <person name="Submissions S."/>
        </authorList>
    </citation>
    <scope>NUCLEOTIDE SEQUENCE [LARGE SCALE GENOMIC DNA]</scope>
    <source>
        <strain evidence="2">Gh-105</strain>
    </source>
</reference>
<dbReference type="EMBL" id="FOPM01000014">
    <property type="protein sequence ID" value="SFG86591.1"/>
    <property type="molecule type" value="Genomic_DNA"/>
</dbReference>
<dbReference type="InterPro" id="IPR046033">
    <property type="entry name" value="DUF5991"/>
</dbReference>
<accession>A0A1I2VHC7</accession>
<dbReference type="RefSeq" id="WP_091972533.1">
    <property type="nucleotide sequence ID" value="NZ_FOPM01000014.1"/>
</dbReference>
<organism evidence="1 2">
    <name type="scientific">Methylobacterium gossipiicola</name>
    <dbReference type="NCBI Taxonomy" id="582675"/>
    <lineage>
        <taxon>Bacteria</taxon>
        <taxon>Pseudomonadati</taxon>
        <taxon>Pseudomonadota</taxon>
        <taxon>Alphaproteobacteria</taxon>
        <taxon>Hyphomicrobiales</taxon>
        <taxon>Methylobacteriaceae</taxon>
        <taxon>Methylobacterium</taxon>
    </lineage>
</organism>
<gene>
    <name evidence="1" type="ORF">SAMN05192565_11440</name>
</gene>
<evidence type="ECO:0000313" key="1">
    <source>
        <dbReference type="EMBL" id="SFG86591.1"/>
    </source>
</evidence>
<evidence type="ECO:0000313" key="2">
    <source>
        <dbReference type="Proteomes" id="UP000199229"/>
    </source>
</evidence>
<dbReference type="Proteomes" id="UP000199229">
    <property type="component" value="Unassembled WGS sequence"/>
</dbReference>
<dbReference type="Pfam" id="PF19453">
    <property type="entry name" value="DUF5991"/>
    <property type="match status" value="1"/>
</dbReference>
<keyword evidence="2" id="KW-1185">Reference proteome</keyword>